<protein>
    <submittedName>
        <fullName evidence="1">Gliding motility-associated C-terminal domain-containing protein</fullName>
    </submittedName>
</protein>
<proteinExistence type="predicted"/>
<dbReference type="Proteomes" id="UP000323188">
    <property type="component" value="Unassembled WGS sequence"/>
</dbReference>
<comment type="caution">
    <text evidence="1">The sequence shown here is derived from an EMBL/GenBank/DDBJ whole genome shotgun (WGS) entry which is preliminary data.</text>
</comment>
<organism evidence="1 2">
    <name type="scientific">Maribacter flavus</name>
    <dbReference type="NCBI Taxonomy" id="1658664"/>
    <lineage>
        <taxon>Bacteria</taxon>
        <taxon>Pseudomonadati</taxon>
        <taxon>Bacteroidota</taxon>
        <taxon>Flavobacteriia</taxon>
        <taxon>Flavobacteriales</taxon>
        <taxon>Flavobacteriaceae</taxon>
        <taxon>Maribacter</taxon>
    </lineage>
</organism>
<dbReference type="AlphaFoldDB" id="A0A5B2TQX0"/>
<evidence type="ECO:0000313" key="2">
    <source>
        <dbReference type="Proteomes" id="UP000323188"/>
    </source>
</evidence>
<dbReference type="EMBL" id="VUOE01000003">
    <property type="protein sequence ID" value="KAA2215950.1"/>
    <property type="molecule type" value="Genomic_DNA"/>
</dbReference>
<evidence type="ECO:0000313" key="1">
    <source>
        <dbReference type="EMBL" id="KAA2215950.1"/>
    </source>
</evidence>
<accession>A0A5B2TQX0</accession>
<name>A0A5B2TQX0_9FLAO</name>
<dbReference type="Pfam" id="PF13585">
    <property type="entry name" value="CHU_C"/>
    <property type="match status" value="1"/>
</dbReference>
<sequence>MRILVFISVLFGLGGLTAQTALYNNGNLRIHDGGSLGFHTDLINDAPFDENLGLVGFYGDNVSVFGTVVPLFYDVEVAVENDLILTLGLDTRNNTNFIFGDIFTPKANPAVYYNFLADAFYNGEGNLQKINGYAAITNKQDFMFPVGSNDALRPLTLNSESVNPFAKCAYFFQNPSTQSVIPGDFNIEVLDVDIAAVSNMEFWRLEGSVPSTISISWNRESNMANLTDDATTIIPVGWSKVSQRWINLEATFVTGDLEQGFTTSATFVPNDYEIITLGVSQIPFEPLEKEVLTLDNFFVSPNGDGINDRFFVEELAESPNNMVRIYDRFGLKVFEQANYVDEFEGFSNVGNIVFGREDGLPIGVYFYTIDMLDLDLKYQGFLYLAR</sequence>
<gene>
    <name evidence="1" type="ORF">F0361_17330</name>
</gene>
<dbReference type="RefSeq" id="WP_154920681.1">
    <property type="nucleotide sequence ID" value="NZ_VUOE01000003.1"/>
</dbReference>
<reference evidence="1 2" key="1">
    <citation type="submission" date="2019-09" db="EMBL/GenBank/DDBJ databases">
        <authorList>
            <person name="Khan S.A."/>
            <person name="Jeon C.O."/>
            <person name="Chun B.H."/>
            <person name="Jeong S.E."/>
        </authorList>
    </citation>
    <scope>NUCLEOTIDE SEQUENCE [LARGE SCALE GENOMIC DNA]</scope>
    <source>
        <strain evidence="1 2">KCTC 42508</strain>
    </source>
</reference>